<feature type="region of interest" description="Disordered" evidence="5">
    <location>
        <begin position="1"/>
        <end position="27"/>
    </location>
</feature>
<keyword evidence="2" id="KW-0963">Cytoplasm</keyword>
<dbReference type="Gene3D" id="2.60.40.790">
    <property type="match status" value="1"/>
</dbReference>
<organism evidence="7 8">
    <name type="scientific">Dimargaris verticillata</name>
    <dbReference type="NCBI Taxonomy" id="2761393"/>
    <lineage>
        <taxon>Eukaryota</taxon>
        <taxon>Fungi</taxon>
        <taxon>Fungi incertae sedis</taxon>
        <taxon>Zoopagomycota</taxon>
        <taxon>Kickxellomycotina</taxon>
        <taxon>Dimargaritomycetes</taxon>
        <taxon>Dimargaritales</taxon>
        <taxon>Dimargaritaceae</taxon>
        <taxon>Dimargaris</taxon>
    </lineage>
</organism>
<sequence length="208" mass="23872">MTANTAKPLSSQSLEDMTPDEREAYTRQKRAEELAEQAKLPYIWRQTLEELDLTFPIPTGTRARDVVVDIKNKRLKVALKTAASTVNGGDPTLVEGELFANIIVDDSTWSIEDQCRLLVHLEKQNRMQWWPHVVTHHPKIDVSLIEPENSKLADLDGDTRAMVEKMMFDQQQKAMGKPTSDEARKQQMLEQFKQQHPEMDFSQAKIDL</sequence>
<comment type="caution">
    <text evidence="7">The sequence shown here is derived from an EMBL/GenBank/DDBJ whole genome shotgun (WGS) entry which is preliminary data.</text>
</comment>
<protein>
    <recommendedName>
        <fullName evidence="4">Nuclear movement protein nudC</fullName>
    </recommendedName>
</protein>
<evidence type="ECO:0000313" key="7">
    <source>
        <dbReference type="EMBL" id="KAJ1977180.1"/>
    </source>
</evidence>
<dbReference type="Pfam" id="PF04969">
    <property type="entry name" value="CS"/>
    <property type="match status" value="1"/>
</dbReference>
<dbReference type="GO" id="GO:0005737">
    <property type="term" value="C:cytoplasm"/>
    <property type="evidence" value="ECO:0007669"/>
    <property type="project" value="UniProtKB-SubCell"/>
</dbReference>
<dbReference type="PANTHER" id="PTHR12356">
    <property type="entry name" value="NUCLEAR MOVEMENT PROTEIN NUDC"/>
    <property type="match status" value="1"/>
</dbReference>
<comment type="subcellular location">
    <subcellularLocation>
        <location evidence="1">Cytoplasm</location>
    </subcellularLocation>
</comment>
<accession>A0A9W8B0D3</accession>
<reference evidence="7" key="1">
    <citation type="submission" date="2022-07" db="EMBL/GenBank/DDBJ databases">
        <title>Phylogenomic reconstructions and comparative analyses of Kickxellomycotina fungi.</title>
        <authorList>
            <person name="Reynolds N.K."/>
            <person name="Stajich J.E."/>
            <person name="Barry K."/>
            <person name="Grigoriev I.V."/>
            <person name="Crous P."/>
            <person name="Smith M.E."/>
        </authorList>
    </citation>
    <scope>NUCLEOTIDE SEQUENCE</scope>
    <source>
        <strain evidence="7">RSA 567</strain>
    </source>
</reference>
<feature type="domain" description="CS" evidence="6">
    <location>
        <begin position="37"/>
        <end position="134"/>
    </location>
</feature>
<dbReference type="SUPFAM" id="SSF49764">
    <property type="entry name" value="HSP20-like chaperones"/>
    <property type="match status" value="1"/>
</dbReference>
<dbReference type="PANTHER" id="PTHR12356:SF3">
    <property type="entry name" value="NUCLEAR MIGRATION PROTEIN NUDC"/>
    <property type="match status" value="1"/>
</dbReference>
<evidence type="ECO:0000256" key="2">
    <source>
        <dbReference type="ARBA" id="ARBA00022490"/>
    </source>
</evidence>
<gene>
    <name evidence="7" type="ORF">H4R34_003681</name>
</gene>
<evidence type="ECO:0000259" key="6">
    <source>
        <dbReference type="PROSITE" id="PS51203"/>
    </source>
</evidence>
<dbReference type="PROSITE" id="PS51203">
    <property type="entry name" value="CS"/>
    <property type="match status" value="1"/>
</dbReference>
<keyword evidence="8" id="KW-1185">Reference proteome</keyword>
<comment type="function">
    <text evidence="3">Required for nuclear movement. May interact between microtubules and nuclei and/or may be involved in the generation of force used to move nuclei during interphase.</text>
</comment>
<dbReference type="GO" id="GO:0006457">
    <property type="term" value="P:protein folding"/>
    <property type="evidence" value="ECO:0007669"/>
    <property type="project" value="TreeGrafter"/>
</dbReference>
<evidence type="ECO:0000313" key="8">
    <source>
        <dbReference type="Proteomes" id="UP001151582"/>
    </source>
</evidence>
<dbReference type="InterPro" id="IPR007052">
    <property type="entry name" value="CS_dom"/>
</dbReference>
<feature type="compositionally biased region" description="Polar residues" evidence="5">
    <location>
        <begin position="1"/>
        <end position="15"/>
    </location>
</feature>
<dbReference type="Proteomes" id="UP001151582">
    <property type="component" value="Unassembled WGS sequence"/>
</dbReference>
<evidence type="ECO:0000256" key="5">
    <source>
        <dbReference type="SAM" id="MobiDB-lite"/>
    </source>
</evidence>
<dbReference type="GO" id="GO:0051082">
    <property type="term" value="F:unfolded protein binding"/>
    <property type="evidence" value="ECO:0007669"/>
    <property type="project" value="TreeGrafter"/>
</dbReference>
<dbReference type="InterPro" id="IPR008978">
    <property type="entry name" value="HSP20-like_chaperone"/>
</dbReference>
<evidence type="ECO:0000256" key="3">
    <source>
        <dbReference type="ARBA" id="ARBA00059400"/>
    </source>
</evidence>
<dbReference type="CDD" id="cd06467">
    <property type="entry name" value="p23_NUDC_like"/>
    <property type="match status" value="1"/>
</dbReference>
<dbReference type="AlphaFoldDB" id="A0A9W8B0D3"/>
<dbReference type="OrthoDB" id="416217at2759"/>
<proteinExistence type="predicted"/>
<evidence type="ECO:0000256" key="1">
    <source>
        <dbReference type="ARBA" id="ARBA00004496"/>
    </source>
</evidence>
<name>A0A9W8B0D3_9FUNG</name>
<dbReference type="InterPro" id="IPR037898">
    <property type="entry name" value="NudC_fam"/>
</dbReference>
<dbReference type="EMBL" id="JANBQB010000368">
    <property type="protein sequence ID" value="KAJ1977180.1"/>
    <property type="molecule type" value="Genomic_DNA"/>
</dbReference>
<evidence type="ECO:0000256" key="4">
    <source>
        <dbReference type="ARBA" id="ARBA00068398"/>
    </source>
</evidence>
<dbReference type="FunFam" id="2.60.40.790:FF:000001">
    <property type="entry name" value="Nuclear migration protein nudC"/>
    <property type="match status" value="1"/>
</dbReference>